<reference evidence="5 6" key="1">
    <citation type="submission" date="2014-12" db="EMBL/GenBank/DDBJ databases">
        <title>Draft genome sequences of 29 type strains of Enterococci.</title>
        <authorList>
            <person name="Zhong Z."/>
            <person name="Sun Z."/>
            <person name="Liu W."/>
            <person name="Zhang W."/>
            <person name="Zhang H."/>
        </authorList>
    </citation>
    <scope>NUCLEOTIDE SEQUENCE [LARGE SCALE GENOMIC DNA]</scope>
    <source>
        <strain evidence="5 6">DSM 17690</strain>
    </source>
</reference>
<name>A0A1L8QXT9_9ENTE</name>
<dbReference type="STRING" id="328396.RU93_GL000247"/>
<evidence type="ECO:0000256" key="2">
    <source>
        <dbReference type="SAM" id="MobiDB-lite"/>
    </source>
</evidence>
<dbReference type="Pfam" id="PF07261">
    <property type="entry name" value="DnaB_2"/>
    <property type="match status" value="1"/>
</dbReference>
<dbReference type="InterPro" id="IPR034829">
    <property type="entry name" value="DnaD-like_sf"/>
</dbReference>
<dbReference type="RefSeq" id="WP_071873795.1">
    <property type="nucleotide sequence ID" value="NZ_JBHSHF010000002.1"/>
</dbReference>
<dbReference type="AlphaFoldDB" id="A0A1L8QXT9"/>
<dbReference type="Pfam" id="PF21984">
    <property type="entry name" value="DnaD_N"/>
    <property type="match status" value="1"/>
</dbReference>
<dbReference type="PANTHER" id="PTHR37293">
    <property type="entry name" value="PHAGE REPLICATION PROTEIN-RELATED"/>
    <property type="match status" value="1"/>
</dbReference>
<keyword evidence="6" id="KW-1185">Reference proteome</keyword>
<comment type="caution">
    <text evidence="5">The sequence shown here is derived from an EMBL/GenBank/DDBJ whole genome shotgun (WGS) entry which is preliminary data.</text>
</comment>
<evidence type="ECO:0000313" key="5">
    <source>
        <dbReference type="EMBL" id="OJG12317.1"/>
    </source>
</evidence>
<evidence type="ECO:0000256" key="1">
    <source>
        <dbReference type="ARBA" id="ARBA00093462"/>
    </source>
</evidence>
<gene>
    <name evidence="5" type="ORF">RU93_GL000247</name>
</gene>
<dbReference type="PANTHER" id="PTHR37293:SF6">
    <property type="entry name" value="DNA REPLICATION PROTEIN DNAD"/>
    <property type="match status" value="1"/>
</dbReference>
<sequence>MISLEVFLKNGQTTISNLLVENYRRIGMSNEEFLLWLQLHRYVEAGDSFPDLMKIAEDMSYNQQEIYYLLNQLVQKQFIQIVSQKDLRGMMHDSYDLTLVYQKLALLLSQKTKQVEEKQIQEKISELYQNFEAEFGRPLSPMEYQRIGQWLEEDHYQVELIQLALREAVLNQAYSLNYIDRILLSWERKNIRTSEQVMDEQKRRKRQMMQKEEPTTKTLPKISLHNWLEEESND</sequence>
<dbReference type="Proteomes" id="UP000182149">
    <property type="component" value="Unassembled WGS sequence"/>
</dbReference>
<dbReference type="InterPro" id="IPR053162">
    <property type="entry name" value="DnaD"/>
</dbReference>
<feature type="domain" description="DnaB/C C-terminal" evidence="3">
    <location>
        <begin position="128"/>
        <end position="200"/>
    </location>
</feature>
<dbReference type="OrthoDB" id="9770238at2"/>
<protein>
    <submittedName>
        <fullName evidence="5">Uncharacterized protein</fullName>
    </submittedName>
</protein>
<dbReference type="EMBL" id="JXKD01000001">
    <property type="protein sequence ID" value="OJG12317.1"/>
    <property type="molecule type" value="Genomic_DNA"/>
</dbReference>
<dbReference type="Gene3D" id="1.10.10.10">
    <property type="entry name" value="Winged helix-like DNA-binding domain superfamily/Winged helix DNA-binding domain"/>
    <property type="match status" value="1"/>
</dbReference>
<evidence type="ECO:0000259" key="3">
    <source>
        <dbReference type="Pfam" id="PF07261"/>
    </source>
</evidence>
<proteinExistence type="inferred from homology"/>
<evidence type="ECO:0000313" key="6">
    <source>
        <dbReference type="Proteomes" id="UP000182149"/>
    </source>
</evidence>
<dbReference type="InterPro" id="IPR053843">
    <property type="entry name" value="DnaD_N"/>
</dbReference>
<dbReference type="SUPFAM" id="SSF158499">
    <property type="entry name" value="DnaD domain-like"/>
    <property type="match status" value="1"/>
</dbReference>
<comment type="similarity">
    <text evidence="1">Belongs to the DnaB/DnaD family.</text>
</comment>
<accession>A0A1L8QXT9</accession>
<feature type="domain" description="DnaD N-terminal" evidence="4">
    <location>
        <begin position="15"/>
        <end position="114"/>
    </location>
</feature>
<organism evidence="5 6">
    <name type="scientific">Enterococcus aquimarinus</name>
    <dbReference type="NCBI Taxonomy" id="328396"/>
    <lineage>
        <taxon>Bacteria</taxon>
        <taxon>Bacillati</taxon>
        <taxon>Bacillota</taxon>
        <taxon>Bacilli</taxon>
        <taxon>Lactobacillales</taxon>
        <taxon>Enterococcaceae</taxon>
        <taxon>Enterococcus</taxon>
    </lineage>
</organism>
<evidence type="ECO:0000259" key="4">
    <source>
        <dbReference type="Pfam" id="PF21984"/>
    </source>
</evidence>
<dbReference type="InterPro" id="IPR036388">
    <property type="entry name" value="WH-like_DNA-bd_sf"/>
</dbReference>
<dbReference type="InterPro" id="IPR006343">
    <property type="entry name" value="DnaB/C_C"/>
</dbReference>
<feature type="region of interest" description="Disordered" evidence="2">
    <location>
        <begin position="197"/>
        <end position="223"/>
    </location>
</feature>
<dbReference type="NCBIfam" id="TIGR01446">
    <property type="entry name" value="DnaD_dom"/>
    <property type="match status" value="1"/>
</dbReference>
<dbReference type="Gene3D" id="1.10.10.630">
    <property type="entry name" value="DnaD domain-like"/>
    <property type="match status" value="1"/>
</dbReference>